<dbReference type="InterPro" id="IPR038917">
    <property type="entry name" value="Malonyl_CoA_deC"/>
</dbReference>
<dbReference type="InterPro" id="IPR042303">
    <property type="entry name" value="Malonyl_CoA_deC_C_sf"/>
</dbReference>
<dbReference type="InterPro" id="IPR007956">
    <property type="entry name" value="Malonyl_CoA_deC_C"/>
</dbReference>
<dbReference type="Pfam" id="PF05292">
    <property type="entry name" value="MCD"/>
    <property type="match status" value="1"/>
</dbReference>
<evidence type="ECO:0000313" key="4">
    <source>
        <dbReference type="Proteomes" id="UP000182661"/>
    </source>
</evidence>
<dbReference type="GO" id="GO:0050080">
    <property type="term" value="F:malonyl-CoA decarboxylase activity"/>
    <property type="evidence" value="ECO:0007669"/>
    <property type="project" value="InterPro"/>
</dbReference>
<dbReference type="Pfam" id="PF17408">
    <property type="entry name" value="MCD_N"/>
    <property type="match status" value="1"/>
</dbReference>
<dbReference type="PANTHER" id="PTHR28641">
    <property type="match status" value="1"/>
</dbReference>
<comment type="caution">
    <text evidence="3">The sequence shown here is derived from an EMBL/GenBank/DDBJ whole genome shotgun (WGS) entry which is preliminary data.</text>
</comment>
<dbReference type="RefSeq" id="WP_071832235.1">
    <property type="nucleotide sequence ID" value="NZ_LSRP01000072.1"/>
</dbReference>
<name>A0A657LWQ1_9HYPH</name>
<dbReference type="Gene3D" id="3.40.630.150">
    <property type="entry name" value="Malonyl-CoA decarboxylase, catalytic domain"/>
    <property type="match status" value="1"/>
</dbReference>
<evidence type="ECO:0000259" key="2">
    <source>
        <dbReference type="Pfam" id="PF17408"/>
    </source>
</evidence>
<evidence type="ECO:0000313" key="3">
    <source>
        <dbReference type="EMBL" id="OJF99226.1"/>
    </source>
</evidence>
<protein>
    <submittedName>
        <fullName evidence="3">MCD, Malonyl-CoA decarboxylase MCD</fullName>
    </submittedName>
</protein>
<dbReference type="InterPro" id="IPR035372">
    <property type="entry name" value="MCD_N"/>
</dbReference>
<sequence>MNTTSFFGEMLQTITERGRRFLSLGPREEGADPLGHMEGLCETLLSSRGEASGMALAKDILDRWQRLDADGQHDFMRLLLSSFGPKTQRLDKAIDAYRADQSPKALLELHISTEPRRQELIRRLNLAPNGIATLVRMREILLELKVEDPDLEAVDADFAHLFGSWFNRGFLVLRPISWSTPADILEKIIRYEAVHHIGGWNELRLRLAPEDRRCFAFFHPQLIDDPLIFVEVALTRDVPSNIGDLLKEDRPTIAAADATTAVFYSISNCQEGLRGISFGNFLIKQVVEDLRRELPKLETFVTLSPVPGFAEWLSRERRAEASDVLSATDRTRLAGLDTPGWADRPEIVAEIQPAMSAAAAWYFLKSRNRNGKVLDPVARFHLGNGARLERINFLGDRSDRAMRQAHGLMVNYLYKLDDIEINHEAFAGRGEVVTTQPVRRLVPVRRASRSLVPVEGTPLQSLPRDKATINRGKEFSA</sequence>
<keyword evidence="4" id="KW-1185">Reference proteome</keyword>
<dbReference type="PANTHER" id="PTHR28641:SF1">
    <property type="entry name" value="MALONYL-COA DECARBOXYLASE, MITOCHONDRIAL"/>
    <property type="match status" value="1"/>
</dbReference>
<dbReference type="EMBL" id="LSRP01000072">
    <property type="protein sequence ID" value="OJF99226.1"/>
    <property type="molecule type" value="Genomic_DNA"/>
</dbReference>
<accession>A0A657LWQ1</accession>
<reference evidence="3 4" key="1">
    <citation type="submission" date="2016-02" db="EMBL/GenBank/DDBJ databases">
        <title>Genome sequencing of a beta-galactosidase producing bacteria Rhizobium sp. 59.</title>
        <authorList>
            <person name="Wang D."/>
            <person name="Kot W."/>
            <person name="Qin Y."/>
            <person name="Hansen L."/>
            <person name="Naqvi K."/>
            <person name="Rensing C."/>
        </authorList>
    </citation>
    <scope>NUCLEOTIDE SEQUENCE [LARGE SCALE GENOMIC DNA]</scope>
    <source>
        <strain evidence="3 4">59</strain>
    </source>
</reference>
<gene>
    <name evidence="3" type="ORF">AX760_13495</name>
</gene>
<dbReference type="GO" id="GO:0006633">
    <property type="term" value="P:fatty acid biosynthetic process"/>
    <property type="evidence" value="ECO:0007669"/>
    <property type="project" value="InterPro"/>
</dbReference>
<dbReference type="InterPro" id="IPR038351">
    <property type="entry name" value="MCD_N_sf"/>
</dbReference>
<dbReference type="AlphaFoldDB" id="A0A657LWQ1"/>
<dbReference type="OrthoDB" id="5292736at2"/>
<evidence type="ECO:0000259" key="1">
    <source>
        <dbReference type="Pfam" id="PF05292"/>
    </source>
</evidence>
<feature type="domain" description="Malonyl-CoA decarboxylase N-terminal" evidence="2">
    <location>
        <begin position="83"/>
        <end position="166"/>
    </location>
</feature>
<proteinExistence type="predicted"/>
<feature type="domain" description="Malonyl-CoA decarboxylase C-terminal" evidence="1">
    <location>
        <begin position="169"/>
        <end position="415"/>
    </location>
</feature>
<dbReference type="Gene3D" id="1.20.140.90">
    <property type="entry name" value="Malonyl-CoA decarboxylase, oligemerization domain"/>
    <property type="match status" value="1"/>
</dbReference>
<dbReference type="Proteomes" id="UP000182661">
    <property type="component" value="Unassembled WGS sequence"/>
</dbReference>
<organism evidence="3 4">
    <name type="scientific">Pararhizobium antarcticum</name>
    <dbReference type="NCBI Taxonomy" id="1798805"/>
    <lineage>
        <taxon>Bacteria</taxon>
        <taxon>Pseudomonadati</taxon>
        <taxon>Pseudomonadota</taxon>
        <taxon>Alphaproteobacteria</taxon>
        <taxon>Hyphomicrobiales</taxon>
        <taxon>Rhizobiaceae</taxon>
        <taxon>Rhizobium/Agrobacterium group</taxon>
        <taxon>Pararhizobium</taxon>
    </lineage>
</organism>